<gene>
    <name evidence="1" type="ORF">TSOC_003992</name>
</gene>
<dbReference type="PANTHER" id="PTHR18867">
    <property type="entry name" value="RAD50"/>
    <property type="match status" value="1"/>
</dbReference>
<dbReference type="EMBL" id="PGGS01000092">
    <property type="protein sequence ID" value="PNH09406.1"/>
    <property type="molecule type" value="Genomic_DNA"/>
</dbReference>
<dbReference type="GO" id="GO:0006302">
    <property type="term" value="P:double-strand break repair"/>
    <property type="evidence" value="ECO:0007669"/>
    <property type="project" value="TreeGrafter"/>
</dbReference>
<evidence type="ECO:0000313" key="2">
    <source>
        <dbReference type="Proteomes" id="UP000236333"/>
    </source>
</evidence>
<name>A0A2J8AA50_9CHLO</name>
<proteinExistence type="predicted"/>
<dbReference type="GO" id="GO:0000722">
    <property type="term" value="P:telomere maintenance via recombination"/>
    <property type="evidence" value="ECO:0007669"/>
    <property type="project" value="TreeGrafter"/>
</dbReference>
<dbReference type="GO" id="GO:0070192">
    <property type="term" value="P:chromosome organization involved in meiotic cell cycle"/>
    <property type="evidence" value="ECO:0007669"/>
    <property type="project" value="TreeGrafter"/>
</dbReference>
<accession>A0A2J8AA50</accession>
<protein>
    <submittedName>
        <fullName evidence="1">DNA repair protein RAD50</fullName>
    </submittedName>
</protein>
<dbReference type="AlphaFoldDB" id="A0A2J8AA50"/>
<sequence length="130" mass="14159">VAGETEVKGQIKLQFRTATGSPIIVTRSFLLTQKKTALQFKSLDAVMTCNNKDTGARETLTYRCADLDRIVPPLMGVSKAVLENVIFVHQEESNWPLAEGKVLKDKFDDIFAATKYTKGGVGAASVEPSP</sequence>
<dbReference type="GO" id="GO:0051880">
    <property type="term" value="F:G-quadruplex DNA binding"/>
    <property type="evidence" value="ECO:0007669"/>
    <property type="project" value="TreeGrafter"/>
</dbReference>
<dbReference type="OrthoDB" id="18797at2759"/>
<comment type="caution">
    <text evidence="1">The sequence shown here is derived from an EMBL/GenBank/DDBJ whole genome shotgun (WGS) entry which is preliminary data.</text>
</comment>
<feature type="non-terminal residue" evidence="1">
    <location>
        <position position="1"/>
    </location>
</feature>
<dbReference type="Proteomes" id="UP000236333">
    <property type="component" value="Unassembled WGS sequence"/>
</dbReference>
<organism evidence="1 2">
    <name type="scientific">Tetrabaena socialis</name>
    <dbReference type="NCBI Taxonomy" id="47790"/>
    <lineage>
        <taxon>Eukaryota</taxon>
        <taxon>Viridiplantae</taxon>
        <taxon>Chlorophyta</taxon>
        <taxon>core chlorophytes</taxon>
        <taxon>Chlorophyceae</taxon>
        <taxon>CS clade</taxon>
        <taxon>Chlamydomonadales</taxon>
        <taxon>Tetrabaenaceae</taxon>
        <taxon>Tetrabaena</taxon>
    </lineage>
</organism>
<dbReference type="GO" id="GO:0000794">
    <property type="term" value="C:condensed nuclear chromosome"/>
    <property type="evidence" value="ECO:0007669"/>
    <property type="project" value="TreeGrafter"/>
</dbReference>
<evidence type="ECO:0000313" key="1">
    <source>
        <dbReference type="EMBL" id="PNH09406.1"/>
    </source>
</evidence>
<dbReference type="PANTHER" id="PTHR18867:SF12">
    <property type="entry name" value="DNA REPAIR PROTEIN RAD50"/>
    <property type="match status" value="1"/>
</dbReference>
<reference evidence="1 2" key="1">
    <citation type="journal article" date="2017" name="Mol. Biol. Evol.">
        <title>The 4-celled Tetrabaena socialis nuclear genome reveals the essential components for genetic control of cell number at the origin of multicellularity in the volvocine lineage.</title>
        <authorList>
            <person name="Featherston J."/>
            <person name="Arakaki Y."/>
            <person name="Hanschen E.R."/>
            <person name="Ferris P.J."/>
            <person name="Michod R.E."/>
            <person name="Olson B.J.S.C."/>
            <person name="Nozaki H."/>
            <person name="Durand P.M."/>
        </authorList>
    </citation>
    <scope>NUCLEOTIDE SEQUENCE [LARGE SCALE GENOMIC DNA]</scope>
    <source>
        <strain evidence="1 2">NIES-571</strain>
    </source>
</reference>
<keyword evidence="2" id="KW-1185">Reference proteome</keyword>
<dbReference type="GO" id="GO:0043047">
    <property type="term" value="F:single-stranded telomeric DNA binding"/>
    <property type="evidence" value="ECO:0007669"/>
    <property type="project" value="TreeGrafter"/>
</dbReference>
<dbReference type="GO" id="GO:0030870">
    <property type="term" value="C:Mre11 complex"/>
    <property type="evidence" value="ECO:0007669"/>
    <property type="project" value="TreeGrafter"/>
</dbReference>
<dbReference type="GO" id="GO:0003691">
    <property type="term" value="F:double-stranded telomeric DNA binding"/>
    <property type="evidence" value="ECO:0007669"/>
    <property type="project" value="TreeGrafter"/>
</dbReference>
<dbReference type="GO" id="GO:0007004">
    <property type="term" value="P:telomere maintenance via telomerase"/>
    <property type="evidence" value="ECO:0007669"/>
    <property type="project" value="TreeGrafter"/>
</dbReference>